<gene>
    <name evidence="13" type="primary">101889101</name>
    <name evidence="15" type="synonym">LOC101889101</name>
</gene>
<name>A0A1I8NDG6_MUSDO</name>
<dbReference type="AlphaFoldDB" id="A0A1I8NDG6"/>
<dbReference type="InterPro" id="IPR012341">
    <property type="entry name" value="6hp_glycosidase-like_sf"/>
</dbReference>
<dbReference type="VEuPathDB" id="VectorBase:MDOMA2_004593"/>
<protein>
    <recommendedName>
        <fullName evidence="8">Protein-glucosylgalactosylhydroxylysine glucosidase</fullName>
        <ecNumber evidence="7">3.2.1.107</ecNumber>
    </recommendedName>
    <alternativeName>
        <fullName evidence="9">Acid trehalase-like protein 1</fullName>
    </alternativeName>
</protein>
<dbReference type="GeneID" id="101889101"/>
<comment type="catalytic activity">
    <reaction evidence="5">
        <text>(5R)-5-O-[alpha-D-glucosyl-(1-&gt;2)-beta-D-galactosyl]-5-hydroxy-L-lysyl-[collagen] + H2O = (5R)-5-O-(beta-D-galactosyl)-5-hydroxy-L-lysyl-[collagen] + D-glucose</text>
        <dbReference type="Rhea" id="RHEA:11068"/>
        <dbReference type="Rhea" id="RHEA-COMP:12753"/>
        <dbReference type="Rhea" id="RHEA-COMP:12754"/>
        <dbReference type="ChEBI" id="CHEBI:4167"/>
        <dbReference type="ChEBI" id="CHEBI:15377"/>
        <dbReference type="ChEBI" id="CHEBI:133443"/>
        <dbReference type="ChEBI" id="CHEBI:133452"/>
        <dbReference type="EC" id="3.2.1.107"/>
    </reaction>
</comment>
<dbReference type="KEGG" id="mde:101889101"/>
<feature type="domain" description="Glycoside hydrolase family 65 central catalytic" evidence="11">
    <location>
        <begin position="314"/>
        <end position="524"/>
    </location>
</feature>
<dbReference type="GO" id="GO:0004555">
    <property type="term" value="F:alpha,alpha-trehalase activity"/>
    <property type="evidence" value="ECO:0007669"/>
    <property type="project" value="UniProtKB-EC"/>
</dbReference>
<feature type="chain" id="PRO_5044561591" description="Protein-glucosylgalactosylhydroxylysine glucosidase" evidence="10">
    <location>
        <begin position="17"/>
        <end position="725"/>
    </location>
</feature>
<sequence length="725" mass="82810">MLIFLIIAIILSHTYCFDDEKNNAFILESKSLPSDLNFMPSLSNGYMGFTVFGDAIFVNGVYNGYKGNSRRARLPNWLNISASIFNVSNDTMDPIHTNISYVMNLSGGYFEWSKQQKEGGITIRQRIYAHRFYNRALIYELSVERETDQETLTINLQCNSGSETEAFDLETIGESPYKMLKATTKEVEHKLFQPNRTHIYVAFSEDLEKDQKLLKLKTGHRFLHYRFVITVDSDKYVALEELKSVLARGQDEVFEKHCASWHVFWNNFGINVKGNLELAQIINAGIFYMASSLPSVATNKPNKPYFGLSPTGLARGQLDADYEGHNFWDTEIWMLPVVTQMHNGWSKELFNYRLSHIQGAIYNANRTGFLGARFPWESAFTGTEVTNPCCPEVAEQEIHISADIAIALQGYYTNTLDRNWLCDTAWPLLSEIAVFLSNRTDFNTETKKYHIRDVMGPDEDHEHVTDNVYTNVAFQKAFTFASYTQSQCSPNSNHSSMDWLQHADNMFILYDSVNDFHPQHLGYQPGEEIKQADAILLGYPLQLKMNYSTRYNDLEIYENVTRQSGPAMTWSMFAINFLELGLTSKADKYFLKGYQSYVRPEFKVWSETEIGFPGSANFLTGIGGFLQSILFGYAGIKFDMSEHISQMSIQNASVLPGTNELNISGLKFADALFELQIKKTEKNLFKCSQIGSRVLFFQGNHSKPTQIFTGFKVFFETEVLTIRTI</sequence>
<feature type="domain" description="Glycoside hydrolase family 65 N-terminal" evidence="12">
    <location>
        <begin position="40"/>
        <end position="206"/>
    </location>
</feature>
<evidence type="ECO:0000256" key="2">
    <source>
        <dbReference type="ARBA" id="ARBA00006768"/>
    </source>
</evidence>
<dbReference type="PANTHER" id="PTHR11051">
    <property type="entry name" value="GLYCOSYL HYDROLASE-RELATED"/>
    <property type="match status" value="1"/>
</dbReference>
<evidence type="ECO:0000256" key="9">
    <source>
        <dbReference type="ARBA" id="ARBA00079982"/>
    </source>
</evidence>
<dbReference type="PANTHER" id="PTHR11051:SF8">
    <property type="entry name" value="PROTEIN-GLUCOSYLGALACTOSYLHYDROXYLYSINE GLUCOSIDASE"/>
    <property type="match status" value="1"/>
</dbReference>
<dbReference type="FunFam" id="1.50.10.10:FF:000023">
    <property type="entry name" value="Protein-glucosylgalactosylhydroxylysine glucosidase"/>
    <property type="match status" value="1"/>
</dbReference>
<reference evidence="13" key="1">
    <citation type="submission" date="2020-05" db="UniProtKB">
        <authorList>
            <consortium name="EnsemblMetazoa"/>
        </authorList>
    </citation>
    <scope>IDENTIFICATION</scope>
    <source>
        <strain evidence="13">Aabys</strain>
    </source>
</reference>
<evidence type="ECO:0000256" key="5">
    <source>
        <dbReference type="ARBA" id="ARBA00051415"/>
    </source>
</evidence>
<dbReference type="STRING" id="7370.A0A1I8NDG6"/>
<evidence type="ECO:0000256" key="8">
    <source>
        <dbReference type="ARBA" id="ARBA00071505"/>
    </source>
</evidence>
<evidence type="ECO:0000313" key="14">
    <source>
        <dbReference type="Proteomes" id="UP001652621"/>
    </source>
</evidence>
<keyword evidence="14" id="KW-1185">Reference proteome</keyword>
<keyword evidence="10" id="KW-0732">Signal</keyword>
<comment type="catalytic activity">
    <reaction evidence="1">
        <text>alpha,alpha-trehalose + H2O = alpha-D-glucose + beta-D-glucose</text>
        <dbReference type="Rhea" id="RHEA:32675"/>
        <dbReference type="ChEBI" id="CHEBI:15377"/>
        <dbReference type="ChEBI" id="CHEBI:15903"/>
        <dbReference type="ChEBI" id="CHEBI:16551"/>
        <dbReference type="ChEBI" id="CHEBI:17925"/>
        <dbReference type="EC" id="3.2.1.28"/>
    </reaction>
</comment>
<dbReference type="OrthoDB" id="200349at2759"/>
<dbReference type="InterPro" id="IPR005195">
    <property type="entry name" value="Glyco_hydro_65_M"/>
</dbReference>
<dbReference type="InterPro" id="IPR005196">
    <property type="entry name" value="Glyco_hydro_65_N"/>
</dbReference>
<dbReference type="Pfam" id="PF03632">
    <property type="entry name" value="Glyco_hydro_65m"/>
    <property type="match status" value="1"/>
</dbReference>
<dbReference type="GO" id="GO:0047402">
    <property type="term" value="F:protein-glucosylgalactosylhydroxylysine glucosidase activity"/>
    <property type="evidence" value="ECO:0007669"/>
    <property type="project" value="UniProtKB-EC"/>
</dbReference>
<dbReference type="Gene3D" id="1.50.10.10">
    <property type="match status" value="1"/>
</dbReference>
<dbReference type="EC" id="3.2.1.107" evidence="7"/>
<keyword evidence="4" id="KW-0326">Glycosidase</keyword>
<organism evidence="13">
    <name type="scientific">Musca domestica</name>
    <name type="common">House fly</name>
    <dbReference type="NCBI Taxonomy" id="7370"/>
    <lineage>
        <taxon>Eukaryota</taxon>
        <taxon>Metazoa</taxon>
        <taxon>Ecdysozoa</taxon>
        <taxon>Arthropoda</taxon>
        <taxon>Hexapoda</taxon>
        <taxon>Insecta</taxon>
        <taxon>Pterygota</taxon>
        <taxon>Neoptera</taxon>
        <taxon>Endopterygota</taxon>
        <taxon>Diptera</taxon>
        <taxon>Brachycera</taxon>
        <taxon>Muscomorpha</taxon>
        <taxon>Muscoidea</taxon>
        <taxon>Muscidae</taxon>
        <taxon>Musca</taxon>
    </lineage>
</organism>
<evidence type="ECO:0000256" key="4">
    <source>
        <dbReference type="ARBA" id="ARBA00023295"/>
    </source>
</evidence>
<accession>A0A1I8NDG6</accession>
<evidence type="ECO:0000256" key="3">
    <source>
        <dbReference type="ARBA" id="ARBA00022801"/>
    </source>
</evidence>
<dbReference type="SUPFAM" id="SSF48208">
    <property type="entry name" value="Six-hairpin glycosidases"/>
    <property type="match status" value="1"/>
</dbReference>
<feature type="signal peptide" evidence="10">
    <location>
        <begin position="1"/>
        <end position="16"/>
    </location>
</feature>
<evidence type="ECO:0000256" key="7">
    <source>
        <dbReference type="ARBA" id="ARBA00066430"/>
    </source>
</evidence>
<comment type="similarity">
    <text evidence="2">Belongs to the glycosyl hydrolase 65 family.</text>
</comment>
<dbReference type="InterPro" id="IPR008928">
    <property type="entry name" value="6-hairpin_glycosidase_sf"/>
</dbReference>
<evidence type="ECO:0000259" key="12">
    <source>
        <dbReference type="Pfam" id="PF03636"/>
    </source>
</evidence>
<evidence type="ECO:0000256" key="6">
    <source>
        <dbReference type="ARBA" id="ARBA00053339"/>
    </source>
</evidence>
<proteinExistence type="inferred from homology"/>
<evidence type="ECO:0000313" key="15">
    <source>
        <dbReference type="RefSeq" id="XP_011290342.1"/>
    </source>
</evidence>
<comment type="function">
    <text evidence="6">Catalyzes the hydrolysis of glucose from the disaccharide unit linked to hydroxylysine residues of collagen and collagen-like proteins.</text>
</comment>
<keyword evidence="3" id="KW-0378">Hydrolase</keyword>
<dbReference type="Proteomes" id="UP001652621">
    <property type="component" value="Unplaced"/>
</dbReference>
<evidence type="ECO:0000256" key="1">
    <source>
        <dbReference type="ARBA" id="ARBA00001576"/>
    </source>
</evidence>
<dbReference type="GO" id="GO:0005975">
    <property type="term" value="P:carbohydrate metabolic process"/>
    <property type="evidence" value="ECO:0007669"/>
    <property type="project" value="InterPro"/>
</dbReference>
<dbReference type="VEuPathDB" id="VectorBase:MDOA014071"/>
<evidence type="ECO:0000256" key="10">
    <source>
        <dbReference type="SAM" id="SignalP"/>
    </source>
</evidence>
<evidence type="ECO:0000259" key="11">
    <source>
        <dbReference type="Pfam" id="PF03632"/>
    </source>
</evidence>
<dbReference type="EnsemblMetazoa" id="MDOA014071-RB">
    <property type="protein sequence ID" value="MDOA014071-PB"/>
    <property type="gene ID" value="MDOA014071"/>
</dbReference>
<dbReference type="RefSeq" id="XP_011290342.1">
    <property type="nucleotide sequence ID" value="XM_011292040.2"/>
</dbReference>
<evidence type="ECO:0000313" key="13">
    <source>
        <dbReference type="EnsemblMetazoa" id="MDOA014071-PB"/>
    </source>
</evidence>
<dbReference type="eggNOG" id="KOG4125">
    <property type="taxonomic scope" value="Eukaryota"/>
</dbReference>
<reference evidence="15" key="2">
    <citation type="submission" date="2025-04" db="UniProtKB">
        <authorList>
            <consortium name="RefSeq"/>
        </authorList>
    </citation>
    <scope>IDENTIFICATION</scope>
    <source>
        <strain evidence="15">Aabys</strain>
    </source>
</reference>
<dbReference type="Pfam" id="PF03636">
    <property type="entry name" value="Glyco_hydro_65N"/>
    <property type="match status" value="1"/>
</dbReference>